<reference evidence="3" key="1">
    <citation type="submission" date="2025-08" db="UniProtKB">
        <authorList>
            <consortium name="Ensembl"/>
        </authorList>
    </citation>
    <scope>IDENTIFICATION</scope>
</reference>
<evidence type="ECO:0000256" key="1">
    <source>
        <dbReference type="SAM" id="Phobius"/>
    </source>
</evidence>
<sequence length="216" mass="24843">MPYLDRLNRVCGFLDIEEKENSCRFQRRYFILDTPGNVLQWYMDNPQNLAREASFVGSLKLTYISKVKHALMPKTEFCFVINAVSRRYFLQANDVTDMKEWVNALNKASKITVRETHMDVALSMNVLSSLGESKKKKICLVQPYQTVLSPNLPYISEIDMNRNTTFRYHLKVSVYAIFIPFKFVLVCLFSASWSLDLIAQESVSASVRLSMKPAAA</sequence>
<proteinExistence type="predicted"/>
<evidence type="ECO:0000313" key="3">
    <source>
        <dbReference type="Ensembl" id="ENSCVAP00000009350.1"/>
    </source>
</evidence>
<dbReference type="AlphaFoldDB" id="A0A3Q2FSG4"/>
<accession>A0A3Q2FSG4</accession>
<dbReference type="Pfam" id="PF00169">
    <property type="entry name" value="PH"/>
    <property type="match status" value="1"/>
</dbReference>
<dbReference type="InterPro" id="IPR051707">
    <property type="entry name" value="PI-Interact_SigTrans_Reg"/>
</dbReference>
<keyword evidence="1" id="KW-0812">Transmembrane</keyword>
<name>A0A3Q2FSG4_CYPVA</name>
<dbReference type="InterPro" id="IPR001849">
    <property type="entry name" value="PH_domain"/>
</dbReference>
<protein>
    <submittedName>
        <fullName evidence="3">Pleckstrin homology domain containing A2</fullName>
    </submittedName>
</protein>
<reference evidence="3" key="2">
    <citation type="submission" date="2025-09" db="UniProtKB">
        <authorList>
            <consortium name="Ensembl"/>
        </authorList>
    </citation>
    <scope>IDENTIFICATION</scope>
</reference>
<dbReference type="PANTHER" id="PTHR14336">
    <property type="entry name" value="TANDEM PH DOMAIN CONTAINING PROTEIN"/>
    <property type="match status" value="1"/>
</dbReference>
<evidence type="ECO:0000313" key="4">
    <source>
        <dbReference type="Proteomes" id="UP000265020"/>
    </source>
</evidence>
<dbReference type="PANTHER" id="PTHR14336:SF5">
    <property type="entry name" value="PLECKSTRIN HOMOLOGY DOMAIN-CONTAINING FAMILY A MEMBER 2"/>
    <property type="match status" value="1"/>
</dbReference>
<dbReference type="PROSITE" id="PS50003">
    <property type="entry name" value="PH_DOMAIN"/>
    <property type="match status" value="1"/>
</dbReference>
<organism evidence="3 4">
    <name type="scientific">Cyprinodon variegatus</name>
    <name type="common">Sheepshead minnow</name>
    <dbReference type="NCBI Taxonomy" id="28743"/>
    <lineage>
        <taxon>Eukaryota</taxon>
        <taxon>Metazoa</taxon>
        <taxon>Chordata</taxon>
        <taxon>Craniata</taxon>
        <taxon>Vertebrata</taxon>
        <taxon>Euteleostomi</taxon>
        <taxon>Actinopterygii</taxon>
        <taxon>Neopterygii</taxon>
        <taxon>Teleostei</taxon>
        <taxon>Neoteleostei</taxon>
        <taxon>Acanthomorphata</taxon>
        <taxon>Ovalentaria</taxon>
        <taxon>Atherinomorphae</taxon>
        <taxon>Cyprinodontiformes</taxon>
        <taxon>Cyprinodontidae</taxon>
        <taxon>Cyprinodon</taxon>
    </lineage>
</organism>
<keyword evidence="1" id="KW-0472">Membrane</keyword>
<dbReference type="InterPro" id="IPR011993">
    <property type="entry name" value="PH-like_dom_sf"/>
</dbReference>
<dbReference type="Gene3D" id="2.30.29.30">
    <property type="entry name" value="Pleckstrin-homology domain (PH domain)/Phosphotyrosine-binding domain (PTB)"/>
    <property type="match status" value="1"/>
</dbReference>
<dbReference type="Ensembl" id="ENSCVAT00000000089.1">
    <property type="protein sequence ID" value="ENSCVAP00000009350.1"/>
    <property type="gene ID" value="ENSCVAG00000011495.1"/>
</dbReference>
<dbReference type="Proteomes" id="UP000265020">
    <property type="component" value="Unassembled WGS sequence"/>
</dbReference>
<keyword evidence="1" id="KW-1133">Transmembrane helix</keyword>
<dbReference type="SMART" id="SM00233">
    <property type="entry name" value="PH"/>
    <property type="match status" value="1"/>
</dbReference>
<dbReference type="SUPFAM" id="SSF50729">
    <property type="entry name" value="PH domain-like"/>
    <property type="match status" value="1"/>
</dbReference>
<dbReference type="GeneTree" id="ENSGT00940000158064"/>
<feature type="domain" description="PH" evidence="2">
    <location>
        <begin position="7"/>
        <end position="110"/>
    </location>
</feature>
<dbReference type="FunFam" id="2.30.29.30:FF:000042">
    <property type="entry name" value="pleckstrin homology domain-containing family A member 1 isoform X2"/>
    <property type="match status" value="1"/>
</dbReference>
<keyword evidence="4" id="KW-1185">Reference proteome</keyword>
<evidence type="ECO:0000259" key="2">
    <source>
        <dbReference type="PROSITE" id="PS50003"/>
    </source>
</evidence>
<feature type="transmembrane region" description="Helical" evidence="1">
    <location>
        <begin position="172"/>
        <end position="193"/>
    </location>
</feature>